<keyword evidence="2" id="KW-1185">Reference proteome</keyword>
<evidence type="ECO:0008006" key="3">
    <source>
        <dbReference type="Google" id="ProtNLM"/>
    </source>
</evidence>
<sequence length="338" mass="37495">MRPIELPEELAGVAFTSDRARALGVPSKALRTSRLEHPTRGVWAQHPVGDDLRERARAAHLAMCGDAAFSHVTGARLLVLPLPPRALQQRRLDVCTRTDVGQRRRDGWVGRRGLETRQVVVVDGLRVVDLVDTWIDLAALTVGRHPTMTRVDLVVVGDEVLNRLLCFANAAQLTPRRKPYLDAALVAAAYREIDAAIARRIRPRGKRNLLWARERIRPGVRSPKETEARLVVVEAGLPEPLINHDITAPDGSGWLGEGDLVWRARDGWVVVEYQGAHHADRRQASADELRQRILEDNGCAVFPMWAEDLDPGARQRAFLARVAAALTRQGGPTPPQVE</sequence>
<dbReference type="Proteomes" id="UP000035763">
    <property type="component" value="Unassembled WGS sequence"/>
</dbReference>
<reference evidence="1 2" key="1">
    <citation type="journal article" date="2013" name="ISME J.">
        <title>A metabolic model for members of the genus Tetrasphaera involved in enhanced biological phosphorus removal.</title>
        <authorList>
            <person name="Kristiansen R."/>
            <person name="Nguyen H.T.T."/>
            <person name="Saunders A.M."/>
            <person name="Nielsen J.L."/>
            <person name="Wimmer R."/>
            <person name="Le V.Q."/>
            <person name="McIlroy S.J."/>
            <person name="Petrovski S."/>
            <person name="Seviour R.J."/>
            <person name="Calteau A."/>
            <person name="Nielsen K.L."/>
            <person name="Nielsen P.H."/>
        </authorList>
    </citation>
    <scope>NUCLEOTIDE SEQUENCE [LARGE SCALE GENOMIC DNA]</scope>
    <source>
        <strain evidence="1 2">Ben110</strain>
    </source>
</reference>
<dbReference type="EMBL" id="CAJA01000105">
    <property type="protein sequence ID" value="CCH72715.1"/>
    <property type="molecule type" value="Genomic_DNA"/>
</dbReference>
<evidence type="ECO:0000313" key="1">
    <source>
        <dbReference type="EMBL" id="CCH72715.1"/>
    </source>
</evidence>
<gene>
    <name evidence="1" type="ORF">BN11_1930002</name>
</gene>
<dbReference type="OrthoDB" id="3173471at2"/>
<evidence type="ECO:0000313" key="2">
    <source>
        <dbReference type="Proteomes" id="UP000035763"/>
    </source>
</evidence>
<dbReference type="STRING" id="1193182.BN11_1930002"/>
<proteinExistence type="predicted"/>
<dbReference type="RefSeq" id="WP_048698183.1">
    <property type="nucleotide sequence ID" value="NZ_HG764815.1"/>
</dbReference>
<organism evidence="1 2">
    <name type="scientific">Nostocoides australiense Ben110</name>
    <dbReference type="NCBI Taxonomy" id="1193182"/>
    <lineage>
        <taxon>Bacteria</taxon>
        <taxon>Bacillati</taxon>
        <taxon>Actinomycetota</taxon>
        <taxon>Actinomycetes</taxon>
        <taxon>Micrococcales</taxon>
        <taxon>Intrasporangiaceae</taxon>
        <taxon>Nostocoides</taxon>
    </lineage>
</organism>
<dbReference type="AlphaFoldDB" id="W6JVW1"/>
<name>W6JVW1_9MICO</name>
<protein>
    <recommendedName>
        <fullName evidence="3">DUF559 domain-containing protein</fullName>
    </recommendedName>
</protein>
<accession>W6JVW1</accession>
<comment type="caution">
    <text evidence="1">The sequence shown here is derived from an EMBL/GenBank/DDBJ whole genome shotgun (WGS) entry which is preliminary data.</text>
</comment>